<organism evidence="1 2">
    <name type="scientific">Artomyces pyxidatus</name>
    <dbReference type="NCBI Taxonomy" id="48021"/>
    <lineage>
        <taxon>Eukaryota</taxon>
        <taxon>Fungi</taxon>
        <taxon>Dikarya</taxon>
        <taxon>Basidiomycota</taxon>
        <taxon>Agaricomycotina</taxon>
        <taxon>Agaricomycetes</taxon>
        <taxon>Russulales</taxon>
        <taxon>Auriscalpiaceae</taxon>
        <taxon>Artomyces</taxon>
    </lineage>
</organism>
<reference evidence="1" key="2">
    <citation type="journal article" date="2022" name="New Phytol.">
        <title>Evolutionary transition to the ectomycorrhizal habit in the genomes of a hyperdiverse lineage of mushroom-forming fungi.</title>
        <authorList>
            <person name="Looney B."/>
            <person name="Miyauchi S."/>
            <person name="Morin E."/>
            <person name="Drula E."/>
            <person name="Courty P.E."/>
            <person name="Kohler A."/>
            <person name="Kuo A."/>
            <person name="LaButti K."/>
            <person name="Pangilinan J."/>
            <person name="Lipzen A."/>
            <person name="Riley R."/>
            <person name="Andreopoulos W."/>
            <person name="He G."/>
            <person name="Johnson J."/>
            <person name="Nolan M."/>
            <person name="Tritt A."/>
            <person name="Barry K.W."/>
            <person name="Grigoriev I.V."/>
            <person name="Nagy L.G."/>
            <person name="Hibbett D."/>
            <person name="Henrissat B."/>
            <person name="Matheny P.B."/>
            <person name="Labbe J."/>
            <person name="Martin F.M."/>
        </authorList>
    </citation>
    <scope>NUCLEOTIDE SEQUENCE</scope>
    <source>
        <strain evidence="1">HHB10654</strain>
    </source>
</reference>
<gene>
    <name evidence="1" type="ORF">BV25DRAFT_1874571</name>
</gene>
<sequence length="345" mass="36612">MSTVIDVSNKLGEYLLQGWVLTDKTCSTEGCRRVPLMRSPDGTTPVTWFCPTCESTSGPLDSNSIAEPPSQPHAPSSLSMTSSTHYSRPSTPATEVSSTLSSPTFALPAETEESLRRRQQSDQASSEIGKRLLKGWAMLADECPSSSCYGIPLVRPPKAGGARDPRKECVVCGTVYIDQKDAQGFERLVPWASSSSQQHAANPSISSGVSGTTSVNKGKAVERDNTPMVAASALPPVQSPPTSNSLRPALALTSVSQYARPQDSNSKSTNTEPPPPKGALTNSVQALEATLNTLSRRMTSLSGQSILDPTMVGQTADAMSKVVQALQLIKNLMWSDSQASAMQNP</sequence>
<accession>A0ACB8TKY5</accession>
<reference evidence="1" key="1">
    <citation type="submission" date="2021-03" db="EMBL/GenBank/DDBJ databases">
        <authorList>
            <consortium name="DOE Joint Genome Institute"/>
            <person name="Ahrendt S."/>
            <person name="Looney B.P."/>
            <person name="Miyauchi S."/>
            <person name="Morin E."/>
            <person name="Drula E."/>
            <person name="Courty P.E."/>
            <person name="Chicoki N."/>
            <person name="Fauchery L."/>
            <person name="Kohler A."/>
            <person name="Kuo A."/>
            <person name="Labutti K."/>
            <person name="Pangilinan J."/>
            <person name="Lipzen A."/>
            <person name="Riley R."/>
            <person name="Andreopoulos W."/>
            <person name="He G."/>
            <person name="Johnson J."/>
            <person name="Barry K.W."/>
            <person name="Grigoriev I.V."/>
            <person name="Nagy L."/>
            <person name="Hibbett D."/>
            <person name="Henrissat B."/>
            <person name="Matheny P.B."/>
            <person name="Labbe J."/>
            <person name="Martin F."/>
        </authorList>
    </citation>
    <scope>NUCLEOTIDE SEQUENCE</scope>
    <source>
        <strain evidence="1">HHB10654</strain>
    </source>
</reference>
<dbReference type="Proteomes" id="UP000814140">
    <property type="component" value="Unassembled WGS sequence"/>
</dbReference>
<evidence type="ECO:0000313" key="1">
    <source>
        <dbReference type="EMBL" id="KAI0069073.1"/>
    </source>
</evidence>
<name>A0ACB8TKY5_9AGAM</name>
<keyword evidence="2" id="KW-1185">Reference proteome</keyword>
<evidence type="ECO:0000313" key="2">
    <source>
        <dbReference type="Proteomes" id="UP000814140"/>
    </source>
</evidence>
<comment type="caution">
    <text evidence="1">The sequence shown here is derived from an EMBL/GenBank/DDBJ whole genome shotgun (WGS) entry which is preliminary data.</text>
</comment>
<protein>
    <submittedName>
        <fullName evidence="1">Uncharacterized protein</fullName>
    </submittedName>
</protein>
<dbReference type="EMBL" id="MU277187">
    <property type="protein sequence ID" value="KAI0069073.1"/>
    <property type="molecule type" value="Genomic_DNA"/>
</dbReference>
<proteinExistence type="predicted"/>